<comment type="caution">
    <text evidence="2">The sequence shown here is derived from an EMBL/GenBank/DDBJ whole genome shotgun (WGS) entry which is preliminary data.</text>
</comment>
<keyword evidence="1" id="KW-1133">Transmembrane helix</keyword>
<reference evidence="3" key="1">
    <citation type="journal article" date="2016" name="Proc. Natl. Acad. Sci. U.S.A.">
        <title>Comparative genomics of biotechnologically important yeasts.</title>
        <authorList>
            <person name="Riley R."/>
            <person name="Haridas S."/>
            <person name="Wolfe K.H."/>
            <person name="Lopes M.R."/>
            <person name="Hittinger C.T."/>
            <person name="Goeker M."/>
            <person name="Salamov A.A."/>
            <person name="Wisecaver J.H."/>
            <person name="Long T.M."/>
            <person name="Calvey C.H."/>
            <person name="Aerts A.L."/>
            <person name="Barry K.W."/>
            <person name="Choi C."/>
            <person name="Clum A."/>
            <person name="Coughlan A.Y."/>
            <person name="Deshpande S."/>
            <person name="Douglass A.P."/>
            <person name="Hanson S.J."/>
            <person name="Klenk H.-P."/>
            <person name="LaButti K.M."/>
            <person name="Lapidus A."/>
            <person name="Lindquist E.A."/>
            <person name="Lipzen A.M."/>
            <person name="Meier-Kolthoff J.P."/>
            <person name="Ohm R.A."/>
            <person name="Otillar R.P."/>
            <person name="Pangilinan J.L."/>
            <person name="Peng Y."/>
            <person name="Rokas A."/>
            <person name="Rosa C.A."/>
            <person name="Scheuner C."/>
            <person name="Sibirny A.A."/>
            <person name="Slot J.C."/>
            <person name="Stielow J.B."/>
            <person name="Sun H."/>
            <person name="Kurtzman C.P."/>
            <person name="Blackwell M."/>
            <person name="Grigoriev I.V."/>
            <person name="Jeffries T.W."/>
        </authorList>
    </citation>
    <scope>NUCLEOTIDE SEQUENCE [LARGE SCALE GENOMIC DNA]</scope>
    <source>
        <strain evidence="3">NRRL Y-1626</strain>
    </source>
</reference>
<evidence type="ECO:0000256" key="1">
    <source>
        <dbReference type="SAM" id="Phobius"/>
    </source>
</evidence>
<keyword evidence="3" id="KW-1185">Reference proteome</keyword>
<feature type="transmembrane region" description="Helical" evidence="1">
    <location>
        <begin position="40"/>
        <end position="63"/>
    </location>
</feature>
<dbReference type="Proteomes" id="UP000092321">
    <property type="component" value="Unassembled WGS sequence"/>
</dbReference>
<sequence length="141" mass="16323">MNTEDDSTGINKIKPTKVTLTLILNYQYQILQELIILQNVMLIICKGMNIYLIISNMLYILSISRNDTKNDKKKPFILIINSNNEIDNLIKENIKELLLANNNNDSNLNLPYNINNFVSEKRELTYKEMYYSGGILSISSR</sequence>
<gene>
    <name evidence="2" type="ORF">HANVADRAFT_4095</name>
</gene>
<protein>
    <submittedName>
        <fullName evidence="2">Uncharacterized protein</fullName>
    </submittedName>
</protein>
<dbReference type="AlphaFoldDB" id="A0A1B7T8N0"/>
<evidence type="ECO:0000313" key="3">
    <source>
        <dbReference type="Proteomes" id="UP000092321"/>
    </source>
</evidence>
<proteinExistence type="predicted"/>
<name>A0A1B7T8N0_9ASCO</name>
<accession>A0A1B7T8N0</accession>
<keyword evidence="1" id="KW-0812">Transmembrane</keyword>
<keyword evidence="1" id="KW-0472">Membrane</keyword>
<feature type="non-terminal residue" evidence="2">
    <location>
        <position position="141"/>
    </location>
</feature>
<organism evidence="2 3">
    <name type="scientific">Hanseniaspora valbyensis NRRL Y-1626</name>
    <dbReference type="NCBI Taxonomy" id="766949"/>
    <lineage>
        <taxon>Eukaryota</taxon>
        <taxon>Fungi</taxon>
        <taxon>Dikarya</taxon>
        <taxon>Ascomycota</taxon>
        <taxon>Saccharomycotina</taxon>
        <taxon>Saccharomycetes</taxon>
        <taxon>Saccharomycodales</taxon>
        <taxon>Saccharomycodaceae</taxon>
        <taxon>Hanseniaspora</taxon>
    </lineage>
</organism>
<evidence type="ECO:0000313" key="2">
    <source>
        <dbReference type="EMBL" id="OBA25096.1"/>
    </source>
</evidence>
<dbReference type="EMBL" id="LXPE01000243">
    <property type="protein sequence ID" value="OBA25096.1"/>
    <property type="molecule type" value="Genomic_DNA"/>
</dbReference>